<evidence type="ECO:0000256" key="1">
    <source>
        <dbReference type="SAM" id="Phobius"/>
    </source>
</evidence>
<dbReference type="InterPro" id="IPR041916">
    <property type="entry name" value="Anti_sigma_zinc_sf"/>
</dbReference>
<sequence length="254" mass="27782">MTSDLCHEMSLLVQADMDGELHAAEAARVAAHLETCAACQEFQHQLLALSGVLRRDLPRHRAPDHLRKEVRTRITNRTPGPSASLRRWALGIGPALAAGIVLFALMPLGEGRLGMSDWVVAAHVRALQPQHLLDVASTEQHTVKPWFAGRLPFSPPVRDLASQGFPLVGGRVDALPGSPAAALVYKRREHVINLFAWPTLPEEQGKQPVSGSREGYNFVGWAEDGMTIWAVSDLNERELAEFAARWVASATPTM</sequence>
<evidence type="ECO:0000259" key="2">
    <source>
        <dbReference type="Pfam" id="PF13490"/>
    </source>
</evidence>
<dbReference type="OrthoDB" id="7549755at2"/>
<feature type="transmembrane region" description="Helical" evidence="1">
    <location>
        <begin position="88"/>
        <end position="108"/>
    </location>
</feature>
<name>A0A502G1Q7_9PROT</name>
<dbReference type="AlphaFoldDB" id="A0A502G1Q7"/>
<proteinExistence type="predicted"/>
<reference evidence="3 4" key="1">
    <citation type="journal article" date="2019" name="Environ. Microbiol.">
        <title>Species interactions and distinct microbial communities in high Arctic permafrost affected cryosols are associated with the CH4 and CO2 gas fluxes.</title>
        <authorList>
            <person name="Altshuler I."/>
            <person name="Hamel J."/>
            <person name="Turney S."/>
            <person name="Magnuson E."/>
            <person name="Levesque R."/>
            <person name="Greer C."/>
            <person name="Whyte L.G."/>
        </authorList>
    </citation>
    <scope>NUCLEOTIDE SEQUENCE [LARGE SCALE GENOMIC DNA]</scope>
    <source>
        <strain evidence="3 4">S9.3B</strain>
    </source>
</reference>
<dbReference type="Gene3D" id="1.10.10.1320">
    <property type="entry name" value="Anti-sigma factor, zinc-finger domain"/>
    <property type="match status" value="1"/>
</dbReference>
<keyword evidence="4" id="KW-1185">Reference proteome</keyword>
<dbReference type="Pfam" id="PF13490">
    <property type="entry name" value="zf-HC2"/>
    <property type="match status" value="1"/>
</dbReference>
<evidence type="ECO:0000313" key="3">
    <source>
        <dbReference type="EMBL" id="TPG55705.1"/>
    </source>
</evidence>
<comment type="caution">
    <text evidence="3">The sequence shown here is derived from an EMBL/GenBank/DDBJ whole genome shotgun (WGS) entry which is preliminary data.</text>
</comment>
<gene>
    <name evidence="3" type="ORF">EAH89_14185</name>
</gene>
<keyword evidence="1" id="KW-0812">Transmembrane</keyword>
<dbReference type="Proteomes" id="UP000317078">
    <property type="component" value="Unassembled WGS sequence"/>
</dbReference>
<feature type="domain" description="Putative zinc-finger" evidence="2">
    <location>
        <begin position="6"/>
        <end position="40"/>
    </location>
</feature>
<keyword evidence="1" id="KW-1133">Transmembrane helix</keyword>
<dbReference type="RefSeq" id="WP_140884213.1">
    <property type="nucleotide sequence ID" value="NZ_RCZP01000012.1"/>
</dbReference>
<dbReference type="EMBL" id="RCZP01000012">
    <property type="protein sequence ID" value="TPG55705.1"/>
    <property type="molecule type" value="Genomic_DNA"/>
</dbReference>
<evidence type="ECO:0000313" key="4">
    <source>
        <dbReference type="Proteomes" id="UP000317078"/>
    </source>
</evidence>
<dbReference type="InterPro" id="IPR027383">
    <property type="entry name" value="Znf_put"/>
</dbReference>
<keyword evidence="1" id="KW-0472">Membrane</keyword>
<organism evidence="3 4">
    <name type="scientific">Muricoccus nepalensis</name>
    <dbReference type="NCBI Taxonomy" id="1854500"/>
    <lineage>
        <taxon>Bacteria</taxon>
        <taxon>Pseudomonadati</taxon>
        <taxon>Pseudomonadota</taxon>
        <taxon>Alphaproteobacteria</taxon>
        <taxon>Acetobacterales</taxon>
        <taxon>Roseomonadaceae</taxon>
        <taxon>Muricoccus</taxon>
    </lineage>
</organism>
<accession>A0A502G1Q7</accession>
<protein>
    <submittedName>
        <fullName evidence="3">Anti-sigma factor</fullName>
    </submittedName>
</protein>